<dbReference type="RefSeq" id="WP_084199606.1">
    <property type="nucleotide sequence ID" value="NZ_BMYL01000009.1"/>
</dbReference>
<proteinExistence type="predicted"/>
<organism evidence="1 2">
    <name type="scientific">Halioglobus japonicus</name>
    <dbReference type="NCBI Taxonomy" id="930805"/>
    <lineage>
        <taxon>Bacteria</taxon>
        <taxon>Pseudomonadati</taxon>
        <taxon>Pseudomonadota</taxon>
        <taxon>Gammaproteobacteria</taxon>
        <taxon>Cellvibrionales</taxon>
        <taxon>Halieaceae</taxon>
        <taxon>Halioglobus</taxon>
    </lineage>
</organism>
<reference evidence="1 2" key="1">
    <citation type="submission" date="2018-01" db="EMBL/GenBank/DDBJ databases">
        <title>The draft genome sequence of Halioglobus japonicus S1-36.</title>
        <authorList>
            <person name="Du Z.-J."/>
            <person name="Shi M.-J."/>
        </authorList>
    </citation>
    <scope>NUCLEOTIDE SEQUENCE [LARGE SCALE GENOMIC DNA]</scope>
    <source>
        <strain evidence="1 2">S1-36</strain>
    </source>
</reference>
<evidence type="ECO:0000313" key="2">
    <source>
        <dbReference type="Proteomes" id="UP000235162"/>
    </source>
</evidence>
<dbReference type="KEGG" id="hja:BST95_11610"/>
<dbReference type="EMBL" id="PKUR01000002">
    <property type="protein sequence ID" value="PLW86819.1"/>
    <property type="molecule type" value="Genomic_DNA"/>
</dbReference>
<dbReference type="AlphaFoldDB" id="A0AAP8SNT2"/>
<dbReference type="Proteomes" id="UP000235162">
    <property type="component" value="Unassembled WGS sequence"/>
</dbReference>
<accession>A0AAP8SNT2</accession>
<sequence>MHLNYQYAHHSHDESEEAGLVDAAGALEAFDTFDWEGQSALAEELEKCSPTLSLITLPKKNMIWVSSFKNGSSLTFVSQCLFPGEKKRWFGLGTKLGTISVDTQNFSTEEARKAIELYVSGNMNELRSLYESA</sequence>
<evidence type="ECO:0000313" key="1">
    <source>
        <dbReference type="EMBL" id="PLW86819.1"/>
    </source>
</evidence>
<gene>
    <name evidence="1" type="ORF">C0029_10605</name>
</gene>
<protein>
    <submittedName>
        <fullName evidence="1">Uncharacterized protein</fullName>
    </submittedName>
</protein>
<keyword evidence="2" id="KW-1185">Reference proteome</keyword>
<comment type="caution">
    <text evidence="1">The sequence shown here is derived from an EMBL/GenBank/DDBJ whole genome shotgun (WGS) entry which is preliminary data.</text>
</comment>
<name>A0AAP8SNT2_9GAMM</name>